<feature type="region of interest" description="Disordered" evidence="1">
    <location>
        <begin position="1793"/>
        <end position="1816"/>
    </location>
</feature>
<feature type="compositionally biased region" description="Low complexity" evidence="1">
    <location>
        <begin position="1565"/>
        <end position="1583"/>
    </location>
</feature>
<dbReference type="InterPro" id="IPR026616">
    <property type="entry name" value="TEX15"/>
</dbReference>
<dbReference type="GO" id="GO:0010569">
    <property type="term" value="P:regulation of double-strand break repair via homologous recombination"/>
    <property type="evidence" value="ECO:0007669"/>
    <property type="project" value="InterPro"/>
</dbReference>
<dbReference type="Proteomes" id="UP000515135">
    <property type="component" value="Unplaced"/>
</dbReference>
<feature type="region of interest" description="Disordered" evidence="1">
    <location>
        <begin position="462"/>
        <end position="573"/>
    </location>
</feature>
<dbReference type="OrthoDB" id="10054471at2759"/>
<feature type="region of interest" description="Disordered" evidence="1">
    <location>
        <begin position="1212"/>
        <end position="1245"/>
    </location>
</feature>
<dbReference type="PANTHER" id="PTHR22380:SF1">
    <property type="entry name" value="TESTIS-EXPRESSED PROTEIN 15"/>
    <property type="match status" value="1"/>
</dbReference>
<feature type="region of interest" description="Disordered" evidence="1">
    <location>
        <begin position="1560"/>
        <end position="1583"/>
    </location>
</feature>
<feature type="region of interest" description="Disordered" evidence="1">
    <location>
        <begin position="2089"/>
        <end position="2230"/>
    </location>
</feature>
<protein>
    <submittedName>
        <fullName evidence="4">Uncharacterized protein LOC109478210</fullName>
    </submittedName>
</protein>
<feature type="region of interest" description="Disordered" evidence="1">
    <location>
        <begin position="587"/>
        <end position="695"/>
    </location>
</feature>
<feature type="compositionally biased region" description="Basic and acidic residues" evidence="1">
    <location>
        <begin position="2178"/>
        <end position="2195"/>
    </location>
</feature>
<feature type="region of interest" description="Disordered" evidence="1">
    <location>
        <begin position="1706"/>
        <end position="1781"/>
    </location>
</feature>
<feature type="compositionally biased region" description="Polar residues" evidence="1">
    <location>
        <begin position="2155"/>
        <end position="2176"/>
    </location>
</feature>
<feature type="compositionally biased region" description="Basic and acidic residues" evidence="1">
    <location>
        <begin position="342"/>
        <end position="355"/>
    </location>
</feature>
<proteinExistence type="predicted"/>
<feature type="compositionally biased region" description="Basic and acidic residues" evidence="1">
    <location>
        <begin position="2125"/>
        <end position="2139"/>
    </location>
</feature>
<accession>A0A6P5A071</accession>
<feature type="compositionally biased region" description="Basic and acidic residues" evidence="1">
    <location>
        <begin position="478"/>
        <end position="497"/>
    </location>
</feature>
<feature type="region of interest" description="Disordered" evidence="1">
    <location>
        <begin position="968"/>
        <end position="1005"/>
    </location>
</feature>
<feature type="region of interest" description="Disordered" evidence="1">
    <location>
        <begin position="805"/>
        <end position="846"/>
    </location>
</feature>
<feature type="compositionally biased region" description="Basic and acidic residues" evidence="1">
    <location>
        <begin position="513"/>
        <end position="531"/>
    </location>
</feature>
<organism evidence="3 4">
    <name type="scientific">Branchiostoma belcheri</name>
    <name type="common">Amphioxus</name>
    <dbReference type="NCBI Taxonomy" id="7741"/>
    <lineage>
        <taxon>Eukaryota</taxon>
        <taxon>Metazoa</taxon>
        <taxon>Chordata</taxon>
        <taxon>Cephalochordata</taxon>
        <taxon>Leptocardii</taxon>
        <taxon>Amphioxiformes</taxon>
        <taxon>Branchiostomatidae</taxon>
        <taxon>Branchiostoma</taxon>
    </lineage>
</organism>
<feature type="compositionally biased region" description="Low complexity" evidence="1">
    <location>
        <begin position="1745"/>
        <end position="1757"/>
    </location>
</feature>
<evidence type="ECO:0000256" key="1">
    <source>
        <dbReference type="SAM" id="MobiDB-lite"/>
    </source>
</evidence>
<feature type="compositionally biased region" description="Polar residues" evidence="1">
    <location>
        <begin position="1718"/>
        <end position="1729"/>
    </location>
</feature>
<feature type="compositionally biased region" description="Basic and acidic residues" evidence="1">
    <location>
        <begin position="826"/>
        <end position="841"/>
    </location>
</feature>
<feature type="compositionally biased region" description="Basic and acidic residues" evidence="1">
    <location>
        <begin position="1707"/>
        <end position="1717"/>
    </location>
</feature>
<feature type="compositionally biased region" description="Polar residues" evidence="1">
    <location>
        <begin position="462"/>
        <end position="471"/>
    </location>
</feature>
<dbReference type="RefSeq" id="XP_019635226.1">
    <property type="nucleotide sequence ID" value="XM_019779667.1"/>
</dbReference>
<feature type="compositionally biased region" description="Acidic residues" evidence="1">
    <location>
        <begin position="314"/>
        <end position="324"/>
    </location>
</feature>
<feature type="compositionally biased region" description="Polar residues" evidence="1">
    <location>
        <begin position="1769"/>
        <end position="1779"/>
    </location>
</feature>
<feature type="compositionally biased region" description="Polar residues" evidence="1">
    <location>
        <begin position="806"/>
        <end position="825"/>
    </location>
</feature>
<feature type="compositionally biased region" description="Basic and acidic residues" evidence="1">
    <location>
        <begin position="664"/>
        <end position="674"/>
    </location>
</feature>
<feature type="compositionally biased region" description="Polar residues" evidence="1">
    <location>
        <begin position="968"/>
        <end position="990"/>
    </location>
</feature>
<dbReference type="GO" id="GO:0007130">
    <property type="term" value="P:synaptonemal complex assembly"/>
    <property type="evidence" value="ECO:0007669"/>
    <property type="project" value="TreeGrafter"/>
</dbReference>
<reference evidence="4" key="1">
    <citation type="submission" date="2025-08" db="UniProtKB">
        <authorList>
            <consortium name="RefSeq"/>
        </authorList>
    </citation>
    <scope>IDENTIFICATION</scope>
    <source>
        <tissue evidence="4">Gonad</tissue>
    </source>
</reference>
<dbReference type="GeneID" id="109478210"/>
<dbReference type="Gene3D" id="3.90.228.10">
    <property type="match status" value="1"/>
</dbReference>
<feature type="compositionally biased region" description="Basic and acidic residues" evidence="1">
    <location>
        <begin position="1807"/>
        <end position="1816"/>
    </location>
</feature>
<evidence type="ECO:0000259" key="2">
    <source>
        <dbReference type="Pfam" id="PF12509"/>
    </source>
</evidence>
<feature type="region of interest" description="Disordered" evidence="1">
    <location>
        <begin position="1498"/>
        <end position="1523"/>
    </location>
</feature>
<evidence type="ECO:0000313" key="3">
    <source>
        <dbReference type="Proteomes" id="UP000515135"/>
    </source>
</evidence>
<evidence type="ECO:0000313" key="4">
    <source>
        <dbReference type="RefSeq" id="XP_019635226.1"/>
    </source>
</evidence>
<feature type="compositionally biased region" description="Basic and acidic residues" evidence="1">
    <location>
        <begin position="606"/>
        <end position="620"/>
    </location>
</feature>
<feature type="compositionally biased region" description="Basic and acidic residues" evidence="1">
    <location>
        <begin position="1399"/>
        <end position="1418"/>
    </location>
</feature>
<name>A0A6P5A071_BRABE</name>
<dbReference type="GO" id="GO:0005634">
    <property type="term" value="C:nucleus"/>
    <property type="evidence" value="ECO:0007669"/>
    <property type="project" value="TreeGrafter"/>
</dbReference>
<feature type="region of interest" description="Disordered" evidence="1">
    <location>
        <begin position="1452"/>
        <end position="1486"/>
    </location>
</feature>
<feature type="compositionally biased region" description="Basic and acidic residues" evidence="1">
    <location>
        <begin position="2089"/>
        <end position="2110"/>
    </location>
</feature>
<feature type="domain" description="TASOR pseudo-PARP" evidence="2">
    <location>
        <begin position="127"/>
        <end position="276"/>
    </location>
</feature>
<dbReference type="InterPro" id="IPR022188">
    <property type="entry name" value="TASOR_DUF3715"/>
</dbReference>
<feature type="region of interest" description="Disordered" evidence="1">
    <location>
        <begin position="1399"/>
        <end position="1419"/>
    </location>
</feature>
<dbReference type="Pfam" id="PF12509">
    <property type="entry name" value="DUF3715"/>
    <property type="match status" value="1"/>
</dbReference>
<feature type="compositionally biased region" description="Polar residues" evidence="1">
    <location>
        <begin position="621"/>
        <end position="631"/>
    </location>
</feature>
<feature type="compositionally biased region" description="Polar residues" evidence="1">
    <location>
        <begin position="536"/>
        <end position="557"/>
    </location>
</feature>
<feature type="compositionally biased region" description="Low complexity" evidence="1">
    <location>
        <begin position="332"/>
        <end position="341"/>
    </location>
</feature>
<dbReference type="KEGG" id="bbel:109478210"/>
<gene>
    <name evidence="4" type="primary">LOC109478210</name>
</gene>
<feature type="compositionally biased region" description="Polar residues" evidence="1">
    <location>
        <begin position="2217"/>
        <end position="2230"/>
    </location>
</feature>
<dbReference type="PANTHER" id="PTHR22380">
    <property type="entry name" value="TESTIS-EXPRESSED PROTEIN 15"/>
    <property type="match status" value="1"/>
</dbReference>
<dbReference type="GO" id="GO:0007140">
    <property type="term" value="P:male meiotic nuclear division"/>
    <property type="evidence" value="ECO:0007669"/>
    <property type="project" value="InterPro"/>
</dbReference>
<feature type="compositionally biased region" description="Polar residues" evidence="1">
    <location>
        <begin position="1458"/>
        <end position="1473"/>
    </location>
</feature>
<feature type="region of interest" description="Disordered" evidence="1">
    <location>
        <begin position="302"/>
        <end position="442"/>
    </location>
</feature>
<sequence>MGCTFCKYSKQACWVYGDVFLTTSRSACFRQVDFLKMKSASTAQETLNQIYANRSLSSVYSIPRRQTGAGSCLEEVKKDGREWREVIKIVQQSVVDKNTMARWQIDKIQLCVNTTLEEQFIKKRQKMKEDGRSNKELMEQHAFHVVSHAKAKHVCQSGLEVCQGPSVFANILGRSDMGVHLRRNADITLKLAEKCSYSQTALVVFKIIPGRIKSIPTSFKLIEEAMEPTPNFDCHVSNRKPTAWQKEAHQLANSCIYLYEYDDSCHPSKAPRQILPYAVLSCTLVSPPKVPVTSVISVTDVSTTDTDGSCSDMDIVDDSDDAKDDEVKKAESSSTSVSTEAVRGKQASERRKILSVEDIQGCNLGPSSQSDAGVFVKPRPLPCGNKKSQKTNHSTHPTTSQGTRRTTLLQPATFQYGSKESKTSDQSTVQSESNSGGTSSQRLKNMAAGFFAKLKDPRIQQALQSKKSYATSGVKGGTRKEPERKPDIPENAQEGRLKSKPKMRQAEHSTWQEMKKTSSDVLKRERARKQEAMPMSYSSKQVSTKCSISSKSLTVGRSASKHTGGITKRKLSTRFKEKMKKQLADVLLADEIKIPPRKGQMSAGIQKEKKPGENVKETKTRNQQSGFQDGKSSAFERQVPVKNIRHTDDKQNATESNPAEQPEEGLKKGSDTPVKELLSGKASGLDPSDSEHTEMLSALQSLDQTLDHLTPSTVAVSSSEMSDSTSEETLCRAHKVNKTVFVKTEENVSASVQEEESKCLEVMDMLEQNVFQAAQIDYERNKVSAGNMSPKERSVKLEVDLKEMQGTDTNNGEESTAHLQASGSKNHPEDSSSKRTIKQEATDTTDPSCQNLCVKADFTEESLMESQTCDEEATGGNNSTMFVIDQVFSLAGNGTSQTLAQEQEEKIIPEDTVRCLPYEQATSNVLPASQIGEPQGHNQNGLPISDAMDLGSKAGNLEINTTRPFVTTTSVGVARPQSSRPSASQDTGSATLGRRDATAGVRGGQGCQTSYQSRSCMWLRKDAMLESLLMGSLNTLELGIQNLQARSDCPQLVIAVRTAATIATRTSATLLELAVQEVRDHMSRKPDQMLGGMLQEPTLDCRKLESLISGTINTLKMTSDNMDDSCSLQSSFRTALTLLELALDIVWIRSQPRGQPELYNIPPSQGESMASEAHRPMECQSNVFSSQWEESGRHWHTNNERAQQVTVFPMEKQERHGSSQRKLVTGGTSDVTGRAKPITPPPLPPPLPTFMSFPPQQLFTIAERPVSSPSLPSGEAAELGADHCSNLIGMSRKCGDSEPECAVIGTKEMSASTGMQTKMLHTGKHNTSKVEGSCDDKGVTPNLSINVQNMTVDHNENNHVEVNLESFTGKTYLWHSAEEKRRDRNEELTPMLCDEPMPLEKARTEQEGEQKGEEEKSSLKMKAAFPSEDTRAMPGFALFQETDDKHRMLCDHEESRNQAETQPCTKNSSSPEQMSRRMEESNAKLTQKTLPTKISRRMKRMSRRKGLINKSQKGGGQDNDGSTYVTYDPSLHPFQVVVVSQLADDNMEQLADDVPTLTDHHEFDSSLSSSVGGQSFHSSSSHDSFLCNKETVAKNTASKGASRPFSCAASVSKGELTDVESTCTFSGKLAANVSPTLGNKLAMAAVLSTKLSCPKMFINEHSTASPVKETTTKECDRQTEKEAYVRARKQWTRLCKSLVHQEVTNKAGREVKAEEQQKSPNIDSGSATVHGSGLEAKTELTEQNTSESTAAASSHEAGNSVLYGEKEGSTPSNKSSGSPGNLCESELCKTFSVTSPQDNGQGAEGPMLHDPEEPAPDRICTPLYNAVKMSQDSKPFDFDMVLSCARSGHAQQVFQCVTDRMKKVSAEIEQFQQGIVHLELNKNILDGVNLQKDQHKLLLRAATIHLSEISTELEMLQATKTYLSNIQRREKQKTPLRDVSLVPEEEFAPPEERRPDTIRNILLRQLDMKKGQVKALHKSLRSYQQINGNNTEFVRMLLRSQIHAHGEDIHQLEDVLKEEKPSVRIIPDKAKISEVQERQAKCQDLLKTLLKDSSPDHAKIEWCKMKCGKYHTILLYEGDKCYLWENRNRSKSKSPAEDDKTKQLDSREISTAEAQNSLSAKTMKRQHDAGGKQHHEKQSSKKRKTVQKRLDHEVTSQSHVNPTADETTVEASTSLQEKPGEKGHSGFTDRPERPEVVSTEKTQKPSATRVPSPCDLHQQQPSVTAKSSKSLQVTIINPDAKGQAKVAVGQSSKASQDIPGESTGTIQSVVTKTEAASVATAVSHSISTVRDSSLQERRTFSVTSNLTKCPLDSEGGRKVKTADTKNIRTHVYLTNRTVPSPSRQAAGPGVHCTSRTLDKRSFLPRCPNNMYSAVPYTYPVHKTPPRQVQYPTSHLQHRGNWSLLGTGPNVLHRPMIAPHTMFPFPNQPMFPNRWQTN</sequence>
<feature type="compositionally biased region" description="Basic residues" evidence="1">
    <location>
        <begin position="1498"/>
        <end position="1507"/>
    </location>
</feature>
<feature type="compositionally biased region" description="Low complexity" evidence="1">
    <location>
        <begin position="302"/>
        <end position="313"/>
    </location>
</feature>
<feature type="compositionally biased region" description="Polar residues" evidence="1">
    <location>
        <begin position="1220"/>
        <end position="1231"/>
    </location>
</feature>
<feature type="compositionally biased region" description="Polar residues" evidence="1">
    <location>
        <begin position="391"/>
        <end position="442"/>
    </location>
</feature>
<keyword evidence="3" id="KW-1185">Reference proteome</keyword>